<dbReference type="Proteomes" id="UP000501452">
    <property type="component" value="Chromosome"/>
</dbReference>
<evidence type="ECO:0000313" key="2">
    <source>
        <dbReference type="Proteomes" id="UP000501452"/>
    </source>
</evidence>
<reference evidence="1 2" key="1">
    <citation type="submission" date="2019-10" db="EMBL/GenBank/DDBJ databases">
        <title>Rubrobacter sp nov SCSIO 52090 isolated from a deep-sea sediment in the South China Sea.</title>
        <authorList>
            <person name="Chen R.W."/>
        </authorList>
    </citation>
    <scope>NUCLEOTIDE SEQUENCE [LARGE SCALE GENOMIC DNA]</scope>
    <source>
        <strain evidence="1 2">SCSIO 52909</strain>
    </source>
</reference>
<organism evidence="1 2">
    <name type="scientific">Rubrobacter tropicus</name>
    <dbReference type="NCBI Taxonomy" id="2653851"/>
    <lineage>
        <taxon>Bacteria</taxon>
        <taxon>Bacillati</taxon>
        <taxon>Actinomycetota</taxon>
        <taxon>Rubrobacteria</taxon>
        <taxon>Rubrobacterales</taxon>
        <taxon>Rubrobacteraceae</taxon>
        <taxon>Rubrobacter</taxon>
    </lineage>
</organism>
<keyword evidence="2" id="KW-1185">Reference proteome</keyword>
<dbReference type="EMBL" id="CP045119">
    <property type="protein sequence ID" value="QIN84834.1"/>
    <property type="molecule type" value="Genomic_DNA"/>
</dbReference>
<evidence type="ECO:0000313" key="1">
    <source>
        <dbReference type="EMBL" id="QIN84834.1"/>
    </source>
</evidence>
<dbReference type="RefSeq" id="WP_166179416.1">
    <property type="nucleotide sequence ID" value="NZ_CP045119.1"/>
</dbReference>
<protein>
    <submittedName>
        <fullName evidence="1">Uncharacterized protein</fullName>
    </submittedName>
</protein>
<accession>A0A6G8QEA6</accession>
<gene>
    <name evidence="1" type="ORF">GBA63_20940</name>
</gene>
<dbReference type="KEGG" id="rub:GBA63_20940"/>
<name>A0A6G8QEA6_9ACTN</name>
<sequence length="70" mass="7716">MLHQGQEKAQVTNISRWKSERGWLLRDRDASVAGRSFDEDLALFERQVSEEADERAGRLAGLASGAALSA</sequence>
<proteinExistence type="predicted"/>
<dbReference type="AlphaFoldDB" id="A0A6G8QEA6"/>